<reference evidence="1" key="2">
    <citation type="submission" date="2023-06" db="EMBL/GenBank/DDBJ databases">
        <authorList>
            <person name="Swenson N.G."/>
            <person name="Wegrzyn J.L."/>
            <person name="Mcevoy S.L."/>
        </authorList>
    </citation>
    <scope>NUCLEOTIDE SEQUENCE</scope>
    <source>
        <strain evidence="1">NS2018</strain>
        <tissue evidence="1">Leaf</tissue>
    </source>
</reference>
<dbReference type="AlphaFoldDB" id="A0AA39VPE3"/>
<gene>
    <name evidence="1" type="ORF">LWI29_028566</name>
</gene>
<reference evidence="1" key="1">
    <citation type="journal article" date="2022" name="Plant J.">
        <title>Strategies of tolerance reflected in two North American maple genomes.</title>
        <authorList>
            <person name="McEvoy S.L."/>
            <person name="Sezen U.U."/>
            <person name="Trouern-Trend A."/>
            <person name="McMahon S.M."/>
            <person name="Schaberg P.G."/>
            <person name="Yang J."/>
            <person name="Wegrzyn J.L."/>
            <person name="Swenson N.G."/>
        </authorList>
    </citation>
    <scope>NUCLEOTIDE SEQUENCE</scope>
    <source>
        <strain evidence="1">NS2018</strain>
    </source>
</reference>
<keyword evidence="2" id="KW-1185">Reference proteome</keyword>
<name>A0AA39VPE3_ACESA</name>
<proteinExistence type="predicted"/>
<comment type="caution">
    <text evidence="1">The sequence shown here is derived from an EMBL/GenBank/DDBJ whole genome shotgun (WGS) entry which is preliminary data.</text>
</comment>
<dbReference type="Proteomes" id="UP001168877">
    <property type="component" value="Unassembled WGS sequence"/>
</dbReference>
<evidence type="ECO:0000313" key="2">
    <source>
        <dbReference type="Proteomes" id="UP001168877"/>
    </source>
</evidence>
<sequence>MHLCNTFENPLLYNSPLRIVYRADLYLMRLASTASGSMFSSKYFLSWYVQSPGLGRISAIMISSGSAVLGLVRCATDLRPASKASYSAWLLVALKSNLMAHSTVSPSGVVMTIPARCHACSMTHLHVISMEFSSLFIFHCPPYLGVWLGEFCYKVGYRLPFDGRFWCVSDVVFAELATWSVLPDTSGF</sequence>
<evidence type="ECO:0000313" key="1">
    <source>
        <dbReference type="EMBL" id="KAK0585433.1"/>
    </source>
</evidence>
<protein>
    <submittedName>
        <fullName evidence="1">Uncharacterized protein</fullName>
    </submittedName>
</protein>
<dbReference type="EMBL" id="JAUESC010000383">
    <property type="protein sequence ID" value="KAK0585433.1"/>
    <property type="molecule type" value="Genomic_DNA"/>
</dbReference>
<organism evidence="1 2">
    <name type="scientific">Acer saccharum</name>
    <name type="common">Sugar maple</name>
    <dbReference type="NCBI Taxonomy" id="4024"/>
    <lineage>
        <taxon>Eukaryota</taxon>
        <taxon>Viridiplantae</taxon>
        <taxon>Streptophyta</taxon>
        <taxon>Embryophyta</taxon>
        <taxon>Tracheophyta</taxon>
        <taxon>Spermatophyta</taxon>
        <taxon>Magnoliopsida</taxon>
        <taxon>eudicotyledons</taxon>
        <taxon>Gunneridae</taxon>
        <taxon>Pentapetalae</taxon>
        <taxon>rosids</taxon>
        <taxon>malvids</taxon>
        <taxon>Sapindales</taxon>
        <taxon>Sapindaceae</taxon>
        <taxon>Hippocastanoideae</taxon>
        <taxon>Acereae</taxon>
        <taxon>Acer</taxon>
    </lineage>
</organism>
<accession>A0AA39VPE3</accession>